<dbReference type="GO" id="GO:0006623">
    <property type="term" value="P:protein targeting to vacuole"/>
    <property type="evidence" value="ECO:0007669"/>
    <property type="project" value="TreeGrafter"/>
</dbReference>
<dbReference type="PANTHER" id="PTHR16166:SF93">
    <property type="entry name" value="INTERMEMBRANE LIPID TRANSFER PROTEIN VPS13"/>
    <property type="match status" value="1"/>
</dbReference>
<organism evidence="4 5">
    <name type="scientific">Cryptotermes secundus</name>
    <dbReference type="NCBI Taxonomy" id="105785"/>
    <lineage>
        <taxon>Eukaryota</taxon>
        <taxon>Metazoa</taxon>
        <taxon>Ecdysozoa</taxon>
        <taxon>Arthropoda</taxon>
        <taxon>Hexapoda</taxon>
        <taxon>Insecta</taxon>
        <taxon>Pterygota</taxon>
        <taxon>Neoptera</taxon>
        <taxon>Polyneoptera</taxon>
        <taxon>Dictyoptera</taxon>
        <taxon>Blattodea</taxon>
        <taxon>Blattoidea</taxon>
        <taxon>Termitoidae</taxon>
        <taxon>Kalotermitidae</taxon>
        <taxon>Cryptotermitinae</taxon>
        <taxon>Cryptotermes</taxon>
    </lineage>
</organism>
<evidence type="ECO:0000313" key="4">
    <source>
        <dbReference type="EMBL" id="PNF20945.1"/>
    </source>
</evidence>
<evidence type="ECO:0000259" key="2">
    <source>
        <dbReference type="Pfam" id="PF25036"/>
    </source>
</evidence>
<dbReference type="AlphaFoldDB" id="A0A2J7PX78"/>
<evidence type="ECO:0000259" key="3">
    <source>
        <dbReference type="Pfam" id="PF25037"/>
    </source>
</evidence>
<dbReference type="InParanoid" id="A0A2J7PX78"/>
<dbReference type="InterPro" id="IPR026847">
    <property type="entry name" value="VPS13"/>
</dbReference>
<dbReference type="EMBL" id="NEVH01020861">
    <property type="protein sequence ID" value="PNF20945.1"/>
    <property type="molecule type" value="Genomic_DNA"/>
</dbReference>
<protein>
    <recommendedName>
        <fullName evidence="6">Vacuolar protein sorting-associated protein 13 DH-like domain-containing protein</fullName>
    </recommendedName>
</protein>
<dbReference type="STRING" id="105785.A0A2J7PX78"/>
<dbReference type="Proteomes" id="UP000235965">
    <property type="component" value="Unassembled WGS sequence"/>
</dbReference>
<reference evidence="4 5" key="1">
    <citation type="submission" date="2017-12" db="EMBL/GenBank/DDBJ databases">
        <title>Hemimetabolous genomes reveal molecular basis of termite eusociality.</title>
        <authorList>
            <person name="Harrison M.C."/>
            <person name="Jongepier E."/>
            <person name="Robertson H.M."/>
            <person name="Arning N."/>
            <person name="Bitard-Feildel T."/>
            <person name="Chao H."/>
            <person name="Childers C.P."/>
            <person name="Dinh H."/>
            <person name="Doddapaneni H."/>
            <person name="Dugan S."/>
            <person name="Gowin J."/>
            <person name="Greiner C."/>
            <person name="Han Y."/>
            <person name="Hu H."/>
            <person name="Hughes D.S.T."/>
            <person name="Huylmans A.-K."/>
            <person name="Kemena C."/>
            <person name="Kremer L.P.M."/>
            <person name="Lee S.L."/>
            <person name="Lopez-Ezquerra A."/>
            <person name="Mallet L."/>
            <person name="Monroy-Kuhn J.M."/>
            <person name="Moser A."/>
            <person name="Murali S.C."/>
            <person name="Muzny D.M."/>
            <person name="Otani S."/>
            <person name="Piulachs M.-D."/>
            <person name="Poelchau M."/>
            <person name="Qu J."/>
            <person name="Schaub F."/>
            <person name="Wada-Katsumata A."/>
            <person name="Worley K.C."/>
            <person name="Xie Q."/>
            <person name="Ylla G."/>
            <person name="Poulsen M."/>
            <person name="Gibbs R.A."/>
            <person name="Schal C."/>
            <person name="Richards S."/>
            <person name="Belles X."/>
            <person name="Korb J."/>
            <person name="Bornberg-Bauer E."/>
        </authorList>
    </citation>
    <scope>NUCLEOTIDE SEQUENCE [LARGE SCALE GENOMIC DNA]</scope>
    <source>
        <tissue evidence="4">Whole body</tissue>
    </source>
</reference>
<evidence type="ECO:0000256" key="1">
    <source>
        <dbReference type="ARBA" id="ARBA00006545"/>
    </source>
</evidence>
<dbReference type="InterPro" id="IPR009543">
    <property type="entry name" value="VPS13_VAB"/>
</dbReference>
<evidence type="ECO:0008006" key="6">
    <source>
        <dbReference type="Google" id="ProtNLM"/>
    </source>
</evidence>
<dbReference type="InterPro" id="IPR056748">
    <property type="entry name" value="VPS13-like_C"/>
</dbReference>
<dbReference type="GO" id="GO:0045053">
    <property type="term" value="P:protein retention in Golgi apparatus"/>
    <property type="evidence" value="ECO:0007669"/>
    <property type="project" value="TreeGrafter"/>
</dbReference>
<feature type="domain" description="Vacuolar protein sorting-associated protein 13 VPS13 adaptor binding" evidence="2">
    <location>
        <begin position="29"/>
        <end position="384"/>
    </location>
</feature>
<accession>A0A2J7PX78</accession>
<dbReference type="Pfam" id="PF25036">
    <property type="entry name" value="VPS13_VAB"/>
    <property type="match status" value="1"/>
</dbReference>
<dbReference type="PANTHER" id="PTHR16166">
    <property type="entry name" value="VACUOLAR PROTEIN SORTING-ASSOCIATED PROTEIN VPS13"/>
    <property type="match status" value="1"/>
</dbReference>
<proteinExistence type="inferred from homology"/>
<gene>
    <name evidence="4" type="ORF">B7P43_G10557</name>
</gene>
<feature type="domain" description="Intermembrane lipid transfer protein VPS13-like C-terminal" evidence="3">
    <location>
        <begin position="965"/>
        <end position="1087"/>
    </location>
</feature>
<evidence type="ECO:0000313" key="5">
    <source>
        <dbReference type="Proteomes" id="UP000235965"/>
    </source>
</evidence>
<name>A0A2J7PX78_9NEOP</name>
<comment type="caution">
    <text evidence="4">The sequence shown here is derived from an EMBL/GenBank/DDBJ whole genome shotgun (WGS) entry which is preliminary data.</text>
</comment>
<sequence length="1105" mass="123770">MEPFFMKIVGEMEQVYYEKTSRHTMSSTCYNIHLRPAVILKNFLPVDLICCIQGVPTEKKIKAGESIQMPTAEPGNTVIALRIVDYLEKEWSCKHEIQLNAPDFAVWTFDSYDSAQKVSLDLGMNTLSKTGSIIMSLYCPFWMLNKTGVMLAYRQSDETANVIYHPEDFKGPVLFSFRAKSFFGKKKASIRVEDGEWSDKFSLDVAGSSGVVNCTTGGTTYQVGVHIQLTHSTLTKQVIFMPYYVLVNNASYVVECQEADRPADPWIKVKPGECSPLWPRSKDQKKEMRVKIQGTSEMSAPFAYSTVHTTMLKLYNKYGGVNVDVQMTEGAVYVTFSPYSPGMAPALMLNHTSDALSLWEKDSNTIITLKPHELLLYAWENPTGSHCIVWNAGKKKEITDELRKDGIGEFEPNEDRQVWWVSFLDGMQRVLLFTPDMNIARDAQSAGELEPLDKEITVSIHGLGLSLVNNLTRVEVMYLGIASSGVIWETCKSNKQRFKALSVKDCLAVEEAFERYTMELAIGKAVNPRVVVDSKTEVDFETGEVLRPFKRRLRRTFQTGLWLQMKTSPHQLQLHAKVNRLQIDNQMYDCVFPVVLAPVPPPKSVAADSALKPFAELSIVQRIMPHSKVQQYKYFKVLIQEFHVKVDMGFINALLEMFEAEEVSETEEMRLFEEDQQLVGKPLLAHVTLVSTQEQKNFYDLLHFSPLKIHLSFSLSGGSGPKAPGQETPHFMNVLLQSLGVTLTDVQDVVFKLAYFERQYTFLTQHQLISEVSMHYAGQSVKQLYVLVLGLDVIGNPYGLVLGFTQGVEDLFYEPFQGAIQGPGEFAEGLVLGVRSLFGHTVGGAAGAVSRITGAMGKGIAALTFDKDYQRKRREAMNQRPSNVQMGLAQSGKGLVMGVVDGVSGVILKPISGAKQEGVEGFFKGVGKGVMGLVTRPTAGVVDFASGSFDAVKRATEMGDEITRLRPPRFFQQDGLVRPYVRIEAEGNKLLQELEKGRYATTDIYVHHMAISPGSRDTLMLTDKRVMYIVHNDIFGGWQVDWDYTWESLSAPPRIVDKGIFLSTGEHKKKVLGLFGHGESGKVILIQGKDQKEWLVNKMLELRKM</sequence>
<dbReference type="OrthoDB" id="428159at2759"/>
<comment type="similarity">
    <text evidence="1">Belongs to the VPS13 family.</text>
</comment>
<keyword evidence="5" id="KW-1185">Reference proteome</keyword>
<dbReference type="Pfam" id="PF25037">
    <property type="entry name" value="VPS13_C"/>
    <property type="match status" value="1"/>
</dbReference>